<protein>
    <submittedName>
        <fullName evidence="3">Uncharacterized protein DUF2236</fullName>
    </submittedName>
</protein>
<dbReference type="OrthoDB" id="836517at2"/>
<keyword evidence="4" id="KW-1185">Reference proteome</keyword>
<dbReference type="AlphaFoldDB" id="A0A495JKM9"/>
<evidence type="ECO:0000313" key="4">
    <source>
        <dbReference type="Proteomes" id="UP000277671"/>
    </source>
</evidence>
<dbReference type="Pfam" id="PF09995">
    <property type="entry name" value="MPAB_Lcp_cat"/>
    <property type="match status" value="1"/>
</dbReference>
<feature type="region of interest" description="Disordered" evidence="1">
    <location>
        <begin position="282"/>
        <end position="314"/>
    </location>
</feature>
<evidence type="ECO:0000256" key="1">
    <source>
        <dbReference type="SAM" id="MobiDB-lite"/>
    </source>
</evidence>
<dbReference type="InterPro" id="IPR018713">
    <property type="entry name" value="MPAB/Lcp_cat_dom"/>
</dbReference>
<accession>A0A495JKM9</accession>
<dbReference type="GO" id="GO:0016491">
    <property type="term" value="F:oxidoreductase activity"/>
    <property type="evidence" value="ECO:0007669"/>
    <property type="project" value="InterPro"/>
</dbReference>
<evidence type="ECO:0000313" key="3">
    <source>
        <dbReference type="EMBL" id="RKR88892.1"/>
    </source>
</evidence>
<evidence type="ECO:0000259" key="2">
    <source>
        <dbReference type="Pfam" id="PF09995"/>
    </source>
</evidence>
<comment type="caution">
    <text evidence="3">The sequence shown here is derived from an EMBL/GenBank/DDBJ whole genome shotgun (WGS) entry which is preliminary data.</text>
</comment>
<organism evidence="3 4">
    <name type="scientific">Micromonospora pisi</name>
    <dbReference type="NCBI Taxonomy" id="589240"/>
    <lineage>
        <taxon>Bacteria</taxon>
        <taxon>Bacillati</taxon>
        <taxon>Actinomycetota</taxon>
        <taxon>Actinomycetes</taxon>
        <taxon>Micromonosporales</taxon>
        <taxon>Micromonosporaceae</taxon>
        <taxon>Micromonospora</taxon>
    </lineage>
</organism>
<dbReference type="PANTHER" id="PTHR36124:SF1">
    <property type="entry name" value="ER-BOUND OXYGENASE MPAB_MPAB'_RUBBER OXYGENASE CATALYTIC DOMAIN-CONTAINING PROTEIN"/>
    <property type="match status" value="1"/>
</dbReference>
<dbReference type="RefSeq" id="WP_121157443.1">
    <property type="nucleotide sequence ID" value="NZ_RBKT01000001.1"/>
</dbReference>
<name>A0A495JKM9_9ACTN</name>
<dbReference type="Proteomes" id="UP000277671">
    <property type="component" value="Unassembled WGS sequence"/>
</dbReference>
<dbReference type="PANTHER" id="PTHR36124">
    <property type="match status" value="1"/>
</dbReference>
<dbReference type="EMBL" id="RBKT01000001">
    <property type="protein sequence ID" value="RKR88892.1"/>
    <property type="molecule type" value="Genomic_DNA"/>
</dbReference>
<sequence>MTAPADDTTTDRRAPGYLRGLDPVADHHRIYRHLVMREFWPEARVGLNLAFYRTYAVPSIARLLLATGELTGRPVKRAYDTGAIMYELIANGIDHPRGQRVLTMLNRMHRVHGISDPEYRYVLGTLVFVPGRWIDRFGPRTLTRAEHEATFQFYRRVGAAMRIPEIPPTLAAFEAEFDEFERVNFGFDPAASTLILATKDLMAQRLPAALRNVGWARRAMAAATDTMLDPPVRAALGVPEPSRAVEVAVHGLLRLRGRLRRFATIPDRDLWIPGQPNAAYPDGYTLDQLGPDRPAPDRRHGSAGGAGRTRGADR</sequence>
<feature type="domain" description="ER-bound oxygenase mpaB/mpaB'/Rubber oxygenase catalytic" evidence="2">
    <location>
        <begin position="57"/>
        <end position="255"/>
    </location>
</feature>
<reference evidence="3 4" key="1">
    <citation type="submission" date="2018-10" db="EMBL/GenBank/DDBJ databases">
        <title>Sequencing the genomes of 1000 actinobacteria strains.</title>
        <authorList>
            <person name="Klenk H.-P."/>
        </authorList>
    </citation>
    <scope>NUCLEOTIDE SEQUENCE [LARGE SCALE GENOMIC DNA]</scope>
    <source>
        <strain evidence="3 4">DSM 45175</strain>
    </source>
</reference>
<dbReference type="InterPro" id="IPR046366">
    <property type="entry name" value="MPAB"/>
</dbReference>
<gene>
    <name evidence="3" type="ORF">BDK92_3223</name>
</gene>
<proteinExistence type="predicted"/>